<feature type="transmembrane region" description="Helical" evidence="1">
    <location>
        <begin position="57"/>
        <end position="81"/>
    </location>
</feature>
<keyword evidence="3" id="KW-0012">Acyltransferase</keyword>
<keyword evidence="1" id="KW-1133">Transmembrane helix</keyword>
<dbReference type="GO" id="GO:0016747">
    <property type="term" value="F:acyltransferase activity, transferring groups other than amino-acyl groups"/>
    <property type="evidence" value="ECO:0007669"/>
    <property type="project" value="InterPro"/>
</dbReference>
<proteinExistence type="predicted"/>
<feature type="transmembrane region" description="Helical" evidence="1">
    <location>
        <begin position="102"/>
        <end position="120"/>
    </location>
</feature>
<keyword evidence="1" id="KW-0812">Transmembrane</keyword>
<keyword evidence="3" id="KW-0808">Transferase</keyword>
<evidence type="ECO:0000256" key="1">
    <source>
        <dbReference type="SAM" id="Phobius"/>
    </source>
</evidence>
<feature type="transmembrane region" description="Helical" evidence="1">
    <location>
        <begin position="193"/>
        <end position="210"/>
    </location>
</feature>
<dbReference type="Proteomes" id="UP001229081">
    <property type="component" value="Unassembled WGS sequence"/>
</dbReference>
<feature type="transmembrane region" description="Helical" evidence="1">
    <location>
        <begin position="132"/>
        <end position="154"/>
    </location>
</feature>
<name>A0AAJ1S6P9_9MYCO</name>
<comment type="caution">
    <text evidence="3">The sequence shown here is derived from an EMBL/GenBank/DDBJ whole genome shotgun (WGS) entry which is preliminary data.</text>
</comment>
<feature type="transmembrane region" description="Helical" evidence="1">
    <location>
        <begin position="301"/>
        <end position="321"/>
    </location>
</feature>
<feature type="transmembrane region" description="Helical" evidence="1">
    <location>
        <begin position="12"/>
        <end position="33"/>
    </location>
</feature>
<feature type="transmembrane region" description="Helical" evidence="1">
    <location>
        <begin position="166"/>
        <end position="187"/>
    </location>
</feature>
<feature type="transmembrane region" description="Helical" evidence="1">
    <location>
        <begin position="409"/>
        <end position="427"/>
    </location>
</feature>
<feature type="transmembrane region" description="Helical" evidence="1">
    <location>
        <begin position="382"/>
        <end position="403"/>
    </location>
</feature>
<accession>A0AAJ1S6P9</accession>
<dbReference type="EC" id="2.3.1.-" evidence="3"/>
<dbReference type="RefSeq" id="WP_120794784.1">
    <property type="nucleotide sequence ID" value="NZ_BLKX01000001.1"/>
</dbReference>
<dbReference type="InterPro" id="IPR002656">
    <property type="entry name" value="Acyl_transf_3_dom"/>
</dbReference>
<dbReference type="Pfam" id="PF01757">
    <property type="entry name" value="Acyl_transf_3"/>
    <property type="match status" value="1"/>
</dbReference>
<dbReference type="AlphaFoldDB" id="A0AAJ1S6P9"/>
<feature type="transmembrane region" description="Helical" evidence="1">
    <location>
        <begin position="222"/>
        <end position="240"/>
    </location>
</feature>
<dbReference type="EMBL" id="JAUFSA010000001">
    <property type="protein sequence ID" value="MDP7734603.1"/>
    <property type="molecule type" value="Genomic_DNA"/>
</dbReference>
<feature type="transmembrane region" description="Helical" evidence="1">
    <location>
        <begin position="341"/>
        <end position="370"/>
    </location>
</feature>
<evidence type="ECO:0000313" key="4">
    <source>
        <dbReference type="Proteomes" id="UP001229081"/>
    </source>
</evidence>
<reference evidence="3" key="1">
    <citation type="submission" date="2023-06" db="EMBL/GenBank/DDBJ databases">
        <title>Identification of two novel mycobacterium reveal diversities and complexities of Mycobacterium gordonae clade.</title>
        <authorList>
            <person name="Matsumoto Y."/>
            <person name="Nakamura S."/>
            <person name="Motooka D."/>
            <person name="Fukushima K."/>
        </authorList>
    </citation>
    <scope>NUCLEOTIDE SEQUENCE</scope>
    <source>
        <strain evidence="3">TY812</strain>
    </source>
</reference>
<sequence>MDHRDAARPARNVAVDFLRASGVILIVLGHWLASSVTYQNGRFGRQNPLVDQPWTQWLTWGFQAVPTFFMVAGYATAVSWAHRRDDEGFSRQNWLRHRLARVLGPTAVYVGVILTVVAVLRLTGMAGSVVQYAGWAVAMQLWFLAVYVVVVSLTPIALAAQRRWGLWAPVLLATGAVLVDVATMMYQVPHIGLLNYLFCWGAFYQIGIAWRAGQLNGLRPVLLAAGSGTVLALLVWLGHYPISMIGVPGQQVQNTTPPTVALLAFGCTQIGIGTALVPALNRVLRASRARRVVSIVNDNVMALYLWHMVPVVLVAVVGYPGGLFPQPAEGTVDWWLFRLEWIGILIVVTAGEITLLSWGRGFFAATLPMLTSPIPEHWTEPVLLAGAAMTTYALACFAADGFAPDGRFPWFRALVFVLGAALVTVRARRPSHQ</sequence>
<organism evidence="3 4">
    <name type="scientific">Mycobacterium paragordonae</name>
    <dbReference type="NCBI Taxonomy" id="1389713"/>
    <lineage>
        <taxon>Bacteria</taxon>
        <taxon>Bacillati</taxon>
        <taxon>Actinomycetota</taxon>
        <taxon>Actinomycetes</taxon>
        <taxon>Mycobacteriales</taxon>
        <taxon>Mycobacteriaceae</taxon>
        <taxon>Mycobacterium</taxon>
    </lineage>
</organism>
<protein>
    <submittedName>
        <fullName evidence="3">Acyltransferase</fullName>
        <ecNumber evidence="3">2.3.1.-</ecNumber>
    </submittedName>
</protein>
<gene>
    <name evidence="3" type="ORF">QXL92_07590</name>
</gene>
<keyword evidence="1" id="KW-0472">Membrane</keyword>
<feature type="transmembrane region" description="Helical" evidence="1">
    <location>
        <begin position="260"/>
        <end position="280"/>
    </location>
</feature>
<evidence type="ECO:0000313" key="3">
    <source>
        <dbReference type="EMBL" id="MDP7734603.1"/>
    </source>
</evidence>
<dbReference type="KEGG" id="mpag:C0J29_17075"/>
<evidence type="ECO:0000259" key="2">
    <source>
        <dbReference type="Pfam" id="PF01757"/>
    </source>
</evidence>
<feature type="domain" description="Acyltransferase 3" evidence="2">
    <location>
        <begin position="13"/>
        <end position="353"/>
    </location>
</feature>